<evidence type="ECO:0000313" key="4">
    <source>
        <dbReference type="Proteomes" id="UP000001589"/>
    </source>
</evidence>
<protein>
    <submittedName>
        <fullName evidence="3">Uncharacterized protein</fullName>
    </submittedName>
</protein>
<sequence length="117" mass="13046">MEDSKQLPEDNNSSESSPDIKKESNKEENVKAFTEFLETASNQESKEVKVNSNLKGGKVEAKKNSLFKRFLNDGFDGISSNPNYKMLALLIILLINLSLFFVIGNLGKAFLRKAGIM</sequence>
<evidence type="ECO:0000256" key="2">
    <source>
        <dbReference type="SAM" id="Phobius"/>
    </source>
</evidence>
<keyword evidence="2" id="KW-0472">Membrane</keyword>
<keyword evidence="2" id="KW-0812">Transmembrane</keyword>
<dbReference type="AlphaFoldDB" id="A2BX09"/>
<dbReference type="HOGENOM" id="CLU_2001845_0_0_3"/>
<name>A2BX09_PROM5</name>
<evidence type="ECO:0000256" key="1">
    <source>
        <dbReference type="SAM" id="MobiDB-lite"/>
    </source>
</evidence>
<feature type="region of interest" description="Disordered" evidence="1">
    <location>
        <begin position="1"/>
        <end position="26"/>
    </location>
</feature>
<dbReference type="STRING" id="167542.P9515_11131"/>
<reference evidence="3 4" key="1">
    <citation type="journal article" date="2007" name="PLoS Genet.">
        <title>Patterns and implications of gene gain and loss in the evolution of Prochlorococcus.</title>
        <authorList>
            <person name="Kettler G.C."/>
            <person name="Martiny A.C."/>
            <person name="Huang K."/>
            <person name="Zucker J."/>
            <person name="Coleman M.L."/>
            <person name="Rodrigue S."/>
            <person name="Chen F."/>
            <person name="Lapidus A."/>
            <person name="Ferriera S."/>
            <person name="Johnson J."/>
            <person name="Steglich C."/>
            <person name="Church G.M."/>
            <person name="Richardson P."/>
            <person name="Chisholm S.W."/>
        </authorList>
    </citation>
    <scope>NUCLEOTIDE SEQUENCE [LARGE SCALE GENOMIC DNA]</scope>
    <source>
        <strain evidence="3 4">MIT 9515</strain>
    </source>
</reference>
<evidence type="ECO:0000313" key="3">
    <source>
        <dbReference type="EMBL" id="ABM72320.1"/>
    </source>
</evidence>
<accession>A2BX09</accession>
<dbReference type="RefSeq" id="WP_011820420.1">
    <property type="nucleotide sequence ID" value="NC_008817.1"/>
</dbReference>
<dbReference type="OrthoDB" id="540687at2"/>
<gene>
    <name evidence="3" type="ordered locus">P9515_11131</name>
</gene>
<dbReference type="KEGG" id="pmc:P9515_11131"/>
<keyword evidence="2" id="KW-1133">Transmembrane helix</keyword>
<feature type="transmembrane region" description="Helical" evidence="2">
    <location>
        <begin position="86"/>
        <end position="107"/>
    </location>
</feature>
<organism evidence="3 4">
    <name type="scientific">Prochlorococcus marinus (strain MIT 9515)</name>
    <dbReference type="NCBI Taxonomy" id="167542"/>
    <lineage>
        <taxon>Bacteria</taxon>
        <taxon>Bacillati</taxon>
        <taxon>Cyanobacteriota</taxon>
        <taxon>Cyanophyceae</taxon>
        <taxon>Synechococcales</taxon>
        <taxon>Prochlorococcaceae</taxon>
        <taxon>Prochlorococcus</taxon>
    </lineage>
</organism>
<proteinExistence type="predicted"/>
<dbReference type="GeneID" id="60202173"/>
<dbReference type="eggNOG" id="ENOG50321EN">
    <property type="taxonomic scope" value="Bacteria"/>
</dbReference>
<dbReference type="EMBL" id="CP000552">
    <property type="protein sequence ID" value="ABM72320.1"/>
    <property type="molecule type" value="Genomic_DNA"/>
</dbReference>
<dbReference type="Proteomes" id="UP000001589">
    <property type="component" value="Chromosome"/>
</dbReference>